<dbReference type="Proteomes" id="UP000834106">
    <property type="component" value="Chromosome 17"/>
</dbReference>
<proteinExistence type="predicted"/>
<dbReference type="Pfam" id="PF23247">
    <property type="entry name" value="LRR_RPS2"/>
    <property type="match status" value="1"/>
</dbReference>
<dbReference type="SUPFAM" id="SSF52047">
    <property type="entry name" value="RNI-like"/>
    <property type="match status" value="1"/>
</dbReference>
<dbReference type="EMBL" id="OU503052">
    <property type="protein sequence ID" value="CAI9780876.1"/>
    <property type="molecule type" value="Genomic_DNA"/>
</dbReference>
<evidence type="ECO:0000313" key="3">
    <source>
        <dbReference type="EMBL" id="CAI9780876.1"/>
    </source>
</evidence>
<reference evidence="3" key="1">
    <citation type="submission" date="2023-05" db="EMBL/GenBank/DDBJ databases">
        <authorList>
            <person name="Huff M."/>
        </authorList>
    </citation>
    <scope>NUCLEOTIDE SEQUENCE</scope>
</reference>
<accession>A0AAD2A6R8</accession>
<organism evidence="3 4">
    <name type="scientific">Fraxinus pennsylvanica</name>
    <dbReference type="NCBI Taxonomy" id="56036"/>
    <lineage>
        <taxon>Eukaryota</taxon>
        <taxon>Viridiplantae</taxon>
        <taxon>Streptophyta</taxon>
        <taxon>Embryophyta</taxon>
        <taxon>Tracheophyta</taxon>
        <taxon>Spermatophyta</taxon>
        <taxon>Magnoliopsida</taxon>
        <taxon>eudicotyledons</taxon>
        <taxon>Gunneridae</taxon>
        <taxon>Pentapetalae</taxon>
        <taxon>asterids</taxon>
        <taxon>lamiids</taxon>
        <taxon>Lamiales</taxon>
        <taxon>Oleaceae</taxon>
        <taxon>Oleeae</taxon>
        <taxon>Fraxinus</taxon>
    </lineage>
</organism>
<dbReference type="AlphaFoldDB" id="A0AAD2A6R8"/>
<gene>
    <name evidence="3" type="ORF">FPE_LOCUS28306</name>
</gene>
<dbReference type="InterPro" id="IPR050905">
    <property type="entry name" value="Plant_NBS-LRR"/>
</dbReference>
<dbReference type="PANTHER" id="PTHR33463">
    <property type="entry name" value="NB-ARC DOMAIN-CONTAINING PROTEIN-RELATED"/>
    <property type="match status" value="1"/>
</dbReference>
<name>A0AAD2A6R8_9LAMI</name>
<sequence>MVSNLSQYDTLMSLSLCKDVIGISLPSSFTIQSKTKTVNTSMLGKVTFPNMEDLSVRALHCMVKLLGKEMPITSLHKLRGMTVSNCDKLLTIAKSDSIKLLQNLDFLNVDACDALEALFDFEGIKVTNDDAEINMLGRLTSLSLYLLPKLVHITRMVPKGIPVFQNLTHLHVIACESLRYLFSPSIVNSLVALVDLSITCCEALEEIIGREEDEKEENTSEKRNIVMDANTSPNLHHFTQVVSMDAKRNEVIDMLEFPKLGTIKLRDLSSFKSFRSETNNDGILQTLFNQRLLLADHKLLKFIESLVEAEGPAPAAS</sequence>
<evidence type="ECO:0000256" key="1">
    <source>
        <dbReference type="ARBA" id="ARBA00022821"/>
    </source>
</evidence>
<keyword evidence="1" id="KW-0611">Plant defense</keyword>
<evidence type="ECO:0000259" key="2">
    <source>
        <dbReference type="Pfam" id="PF23247"/>
    </source>
</evidence>
<evidence type="ECO:0000313" key="4">
    <source>
        <dbReference type="Proteomes" id="UP000834106"/>
    </source>
</evidence>
<dbReference type="InterPro" id="IPR057135">
    <property type="entry name" value="At4g27190-like_LRR"/>
</dbReference>
<dbReference type="PANTHER" id="PTHR33463:SF218">
    <property type="entry name" value="DISEASE RESISTANCE PROTEIN RPS2-LIKE"/>
    <property type="match status" value="1"/>
</dbReference>
<protein>
    <recommendedName>
        <fullName evidence="2">Disease resistance protein At4g27190-like leucine-rich repeats domain-containing protein</fullName>
    </recommendedName>
</protein>
<dbReference type="Gene3D" id="3.80.10.10">
    <property type="entry name" value="Ribonuclease Inhibitor"/>
    <property type="match status" value="1"/>
</dbReference>
<dbReference type="InterPro" id="IPR032675">
    <property type="entry name" value="LRR_dom_sf"/>
</dbReference>
<feature type="domain" description="Disease resistance protein At4g27190-like leucine-rich repeats" evidence="2">
    <location>
        <begin position="53"/>
        <end position="202"/>
    </location>
</feature>
<keyword evidence="4" id="KW-1185">Reference proteome</keyword>